<dbReference type="EMBL" id="JAUNZN010000002">
    <property type="protein sequence ID" value="KAK4827689.1"/>
    <property type="molecule type" value="Genomic_DNA"/>
</dbReference>
<evidence type="ECO:0000313" key="2">
    <source>
        <dbReference type="Proteomes" id="UP001333110"/>
    </source>
</evidence>
<reference evidence="1 2" key="1">
    <citation type="journal article" date="2023" name="J. Hered.">
        <title>Chromosome-level genome of the wood stork (Mycteria americana) provides insight into avian chromosome evolution.</title>
        <authorList>
            <person name="Flamio R. Jr."/>
            <person name="Ramstad K.M."/>
        </authorList>
    </citation>
    <scope>NUCLEOTIDE SEQUENCE [LARGE SCALE GENOMIC DNA]</scope>
    <source>
        <strain evidence="1">JAX WOST 10</strain>
    </source>
</reference>
<sequence>MSQPIEWDRTVSNDIDPFAPLHTLNVSFGNKIRKSSGHCFSSSESRLLSMQQNHRIIEWFGLEGTLKIIFFQPTCHGPGHLPLDQVAQSPIQPGLECFQRWGIHSFSGQPVPSLAITPHPITTCPCTKSLSSFLAGPLQVLEGCYKVSPELSLLQAEQAQLSQPVFIGEVLQPSDHLHGPPLDLLPQVQVLLLLGAPDLNAVLQGWRLSHFPEQPVPMLDNPLGEEKIPNIQSKPPLAQLEAISSCPITCYLGEETDPHLATTSFQYSLHHSVRLGFKFILHLHQTSHTNKLRQGRFRLDIRKNFFTKRVVKHWKRLPRAVVESPSLEVSKRRTLLMDCIKNQVETVPTATQLHDNIHIVVLPVH</sequence>
<gene>
    <name evidence="1" type="ORF">QYF61_020823</name>
</gene>
<organism evidence="1 2">
    <name type="scientific">Mycteria americana</name>
    <name type="common">Wood stork</name>
    <dbReference type="NCBI Taxonomy" id="33587"/>
    <lineage>
        <taxon>Eukaryota</taxon>
        <taxon>Metazoa</taxon>
        <taxon>Chordata</taxon>
        <taxon>Craniata</taxon>
        <taxon>Vertebrata</taxon>
        <taxon>Euteleostomi</taxon>
        <taxon>Archelosauria</taxon>
        <taxon>Archosauria</taxon>
        <taxon>Dinosauria</taxon>
        <taxon>Saurischia</taxon>
        <taxon>Theropoda</taxon>
        <taxon>Coelurosauria</taxon>
        <taxon>Aves</taxon>
        <taxon>Neognathae</taxon>
        <taxon>Neoaves</taxon>
        <taxon>Aequornithes</taxon>
        <taxon>Ciconiiformes</taxon>
        <taxon>Ciconiidae</taxon>
        <taxon>Mycteria</taxon>
    </lineage>
</organism>
<protein>
    <submittedName>
        <fullName evidence="1">Uncharacterized protein</fullName>
    </submittedName>
</protein>
<evidence type="ECO:0000313" key="1">
    <source>
        <dbReference type="EMBL" id="KAK4827689.1"/>
    </source>
</evidence>
<name>A0AAN7S0E7_MYCAM</name>
<proteinExistence type="predicted"/>
<dbReference type="AlphaFoldDB" id="A0AAN7S0E7"/>
<comment type="caution">
    <text evidence="1">The sequence shown here is derived from an EMBL/GenBank/DDBJ whole genome shotgun (WGS) entry which is preliminary data.</text>
</comment>
<dbReference type="Proteomes" id="UP001333110">
    <property type="component" value="Unassembled WGS sequence"/>
</dbReference>
<accession>A0AAN7S0E7</accession>
<keyword evidence="2" id="KW-1185">Reference proteome</keyword>